<name>A0A4E9DR03_GIBZA</name>
<protein>
    <submittedName>
        <fullName evidence="1">Uncharacterized protein</fullName>
    </submittedName>
</protein>
<gene>
    <name evidence="1" type="ORF">FUG_LOCUS114475</name>
</gene>
<dbReference type="AlphaFoldDB" id="A0A4E9DR03"/>
<sequence length="30" mass="3511">MLMLLLLVIMDGLRSRQQLKEAILRLPRSC</sequence>
<proteinExistence type="predicted"/>
<accession>A0A4E9DR03</accession>
<evidence type="ECO:0000313" key="1">
    <source>
        <dbReference type="EMBL" id="VIO54010.1"/>
    </source>
</evidence>
<organism evidence="1">
    <name type="scientific">Gibberella zeae</name>
    <name type="common">Wheat head blight fungus</name>
    <name type="synonym">Fusarium graminearum</name>
    <dbReference type="NCBI Taxonomy" id="5518"/>
    <lineage>
        <taxon>Eukaryota</taxon>
        <taxon>Fungi</taxon>
        <taxon>Dikarya</taxon>
        <taxon>Ascomycota</taxon>
        <taxon>Pezizomycotina</taxon>
        <taxon>Sordariomycetes</taxon>
        <taxon>Hypocreomycetidae</taxon>
        <taxon>Hypocreales</taxon>
        <taxon>Nectriaceae</taxon>
        <taxon>Fusarium</taxon>
    </lineage>
</organism>
<dbReference type="EMBL" id="CAAKMV010000078">
    <property type="protein sequence ID" value="VIO54010.1"/>
    <property type="molecule type" value="Genomic_DNA"/>
</dbReference>
<reference evidence="1" key="1">
    <citation type="submission" date="2019-04" db="EMBL/GenBank/DDBJ databases">
        <authorList>
            <person name="Melise S."/>
            <person name="Noan J."/>
            <person name="Okalmin O."/>
        </authorList>
    </citation>
    <scope>NUCLEOTIDE SEQUENCE</scope>
    <source>
        <strain evidence="1">FN9</strain>
    </source>
</reference>